<dbReference type="GO" id="GO:0033214">
    <property type="term" value="P:siderophore-iron import into cell"/>
    <property type="evidence" value="ECO:0007669"/>
    <property type="project" value="TreeGrafter"/>
</dbReference>
<dbReference type="CDD" id="cd06550">
    <property type="entry name" value="TM_ABC_iron-siderophores_like"/>
    <property type="match status" value="1"/>
</dbReference>
<dbReference type="SUPFAM" id="SSF81345">
    <property type="entry name" value="ABC transporter involved in vitamin B12 uptake, BtuC"/>
    <property type="match status" value="1"/>
</dbReference>
<protein>
    <submittedName>
        <fullName evidence="10">Iron complex transport system permease protein</fullName>
    </submittedName>
</protein>
<dbReference type="InterPro" id="IPR000522">
    <property type="entry name" value="ABC_transptr_permease_BtuC"/>
</dbReference>
<evidence type="ECO:0000313" key="10">
    <source>
        <dbReference type="EMBL" id="MBB2924626.1"/>
    </source>
</evidence>
<comment type="caution">
    <text evidence="10">The sequence shown here is derived from an EMBL/GenBank/DDBJ whole genome shotgun (WGS) entry which is preliminary data.</text>
</comment>
<feature type="transmembrane region" description="Helical" evidence="9">
    <location>
        <begin position="108"/>
        <end position="126"/>
    </location>
</feature>
<comment type="subcellular location">
    <subcellularLocation>
        <location evidence="1">Cell membrane</location>
        <topology evidence="1">Multi-pass membrane protein</topology>
    </subcellularLocation>
</comment>
<feature type="transmembrane region" description="Helical" evidence="9">
    <location>
        <begin position="138"/>
        <end position="156"/>
    </location>
</feature>
<accession>A0A7W4YDJ6</accession>
<evidence type="ECO:0000256" key="3">
    <source>
        <dbReference type="ARBA" id="ARBA00022448"/>
    </source>
</evidence>
<evidence type="ECO:0000313" key="11">
    <source>
        <dbReference type="Proteomes" id="UP000518206"/>
    </source>
</evidence>
<feature type="transmembrane region" description="Helical" evidence="9">
    <location>
        <begin position="347"/>
        <end position="368"/>
    </location>
</feature>
<evidence type="ECO:0000256" key="6">
    <source>
        <dbReference type="ARBA" id="ARBA00022989"/>
    </source>
</evidence>
<keyword evidence="7 9" id="KW-0472">Membrane</keyword>
<feature type="transmembrane region" description="Helical" evidence="9">
    <location>
        <begin position="53"/>
        <end position="74"/>
    </location>
</feature>
<feature type="transmembrane region" description="Helical" evidence="9">
    <location>
        <begin position="281"/>
        <end position="302"/>
    </location>
</feature>
<feature type="transmembrane region" description="Helical" evidence="9">
    <location>
        <begin position="162"/>
        <end position="180"/>
    </location>
</feature>
<dbReference type="InterPro" id="IPR037294">
    <property type="entry name" value="ABC_BtuC-like"/>
</dbReference>
<dbReference type="PANTHER" id="PTHR30472">
    <property type="entry name" value="FERRIC ENTEROBACTIN TRANSPORT SYSTEM PERMEASE PROTEIN"/>
    <property type="match status" value="1"/>
</dbReference>
<keyword evidence="4" id="KW-1003">Cell membrane</keyword>
<gene>
    <name evidence="10" type="ORF">FHR80_003559</name>
</gene>
<feature type="region of interest" description="Disordered" evidence="8">
    <location>
        <begin position="1"/>
        <end position="35"/>
    </location>
</feature>
<dbReference type="PANTHER" id="PTHR30472:SF24">
    <property type="entry name" value="FERRIC ENTEROBACTIN TRANSPORT SYSTEM PERMEASE PROTEIN FEPG"/>
    <property type="match status" value="1"/>
</dbReference>
<dbReference type="GO" id="GO:0005886">
    <property type="term" value="C:plasma membrane"/>
    <property type="evidence" value="ECO:0007669"/>
    <property type="project" value="UniProtKB-SubCell"/>
</dbReference>
<feature type="transmembrane region" description="Helical" evidence="9">
    <location>
        <begin position="322"/>
        <end position="340"/>
    </location>
</feature>
<evidence type="ECO:0000256" key="5">
    <source>
        <dbReference type="ARBA" id="ARBA00022692"/>
    </source>
</evidence>
<dbReference type="RefSeq" id="WP_311702122.1">
    <property type="nucleotide sequence ID" value="NZ_JACHVX010000005.1"/>
</dbReference>
<reference evidence="10 11" key="2">
    <citation type="submission" date="2020-08" db="EMBL/GenBank/DDBJ databases">
        <authorList>
            <person name="Partida-Martinez L."/>
            <person name="Huntemann M."/>
            <person name="Clum A."/>
            <person name="Wang J."/>
            <person name="Palaniappan K."/>
            <person name="Ritter S."/>
            <person name="Chen I.-M."/>
            <person name="Stamatis D."/>
            <person name="Reddy T."/>
            <person name="O'Malley R."/>
            <person name="Daum C."/>
            <person name="Shapiro N."/>
            <person name="Ivanova N."/>
            <person name="Kyrpides N."/>
            <person name="Woyke T."/>
        </authorList>
    </citation>
    <scope>NUCLEOTIDE SEQUENCE [LARGE SCALE GENOMIC DNA]</scope>
    <source>
        <strain evidence="10 11">RAS26</strain>
    </source>
</reference>
<evidence type="ECO:0000256" key="8">
    <source>
        <dbReference type="SAM" id="MobiDB-lite"/>
    </source>
</evidence>
<keyword evidence="6 9" id="KW-1133">Transmembrane helix</keyword>
<keyword evidence="5 9" id="KW-0812">Transmembrane</keyword>
<evidence type="ECO:0000256" key="2">
    <source>
        <dbReference type="ARBA" id="ARBA00007935"/>
    </source>
</evidence>
<sequence>MSAAPDRTPAVDPGAPTVRDVAAVRPSPDRGHAAAPPLLRLGDRVALLTNRRAVTVCVVLAAVALATVLVTLTIGDLGVPLTELPTVLAGGGSRAQEWVVFTNRLPRLAVGLGAGAAFGVAGAIFQSVTRNPLGSPDVIGLGAGAAAGAAAAGLVWPGVVPVPAGALVGAFVAILAVWVGSGRGFAAPYRMVVTGIAVGAMALAFVQLAILRATREDAQVVAAWLNGSLGSRGWSDAATVAVALVVLLPLALALSRRLQLVEMGDDAATGLGVDAGRTRTLAVVVAVLLTGAAVAVCGPVAFVALTAPQIARRLTRSSGPGMVAAAVTGATLLVLADLLAQRLPFGVQYPVGIVTAGLGGVYLAFLLVREWRRGAV</sequence>
<organism evidence="10 11">
    <name type="scientific">Cellulomonas cellasea</name>
    <dbReference type="NCBI Taxonomy" id="43670"/>
    <lineage>
        <taxon>Bacteria</taxon>
        <taxon>Bacillati</taxon>
        <taxon>Actinomycetota</taxon>
        <taxon>Actinomycetes</taxon>
        <taxon>Micrococcales</taxon>
        <taxon>Cellulomonadaceae</taxon>
        <taxon>Cellulomonas</taxon>
    </lineage>
</organism>
<dbReference type="Gene3D" id="1.10.3470.10">
    <property type="entry name" value="ABC transporter involved in vitamin B12 uptake, BtuC"/>
    <property type="match status" value="1"/>
</dbReference>
<evidence type="ECO:0000256" key="1">
    <source>
        <dbReference type="ARBA" id="ARBA00004651"/>
    </source>
</evidence>
<proteinExistence type="inferred from homology"/>
<keyword evidence="3" id="KW-0813">Transport</keyword>
<dbReference type="Pfam" id="PF01032">
    <property type="entry name" value="FecCD"/>
    <property type="match status" value="1"/>
</dbReference>
<evidence type="ECO:0000256" key="9">
    <source>
        <dbReference type="SAM" id="Phobius"/>
    </source>
</evidence>
<dbReference type="GO" id="GO:0022857">
    <property type="term" value="F:transmembrane transporter activity"/>
    <property type="evidence" value="ECO:0007669"/>
    <property type="project" value="InterPro"/>
</dbReference>
<dbReference type="Proteomes" id="UP000518206">
    <property type="component" value="Unassembled WGS sequence"/>
</dbReference>
<reference evidence="10 11" key="1">
    <citation type="submission" date="2020-08" db="EMBL/GenBank/DDBJ databases">
        <title>The Agave Microbiome: Exploring the role of microbial communities in plant adaptations to desert environments.</title>
        <authorList>
            <person name="Partida-Martinez L.P."/>
        </authorList>
    </citation>
    <scope>NUCLEOTIDE SEQUENCE [LARGE SCALE GENOMIC DNA]</scope>
    <source>
        <strain evidence="10 11">RAS26</strain>
    </source>
</reference>
<feature type="transmembrane region" description="Helical" evidence="9">
    <location>
        <begin position="192"/>
        <end position="213"/>
    </location>
</feature>
<dbReference type="AlphaFoldDB" id="A0A7W4YDJ6"/>
<comment type="similarity">
    <text evidence="2">Belongs to the binding-protein-dependent transport system permease family. FecCD subfamily.</text>
</comment>
<evidence type="ECO:0000256" key="4">
    <source>
        <dbReference type="ARBA" id="ARBA00022475"/>
    </source>
</evidence>
<evidence type="ECO:0000256" key="7">
    <source>
        <dbReference type="ARBA" id="ARBA00023136"/>
    </source>
</evidence>
<dbReference type="EMBL" id="JACHVX010000005">
    <property type="protein sequence ID" value="MBB2924626.1"/>
    <property type="molecule type" value="Genomic_DNA"/>
</dbReference>
<name>A0A7W4YDJ6_9CELL</name>
<feature type="transmembrane region" description="Helical" evidence="9">
    <location>
        <begin position="233"/>
        <end position="254"/>
    </location>
</feature>